<sequence length="211" mass="24302">MNSQNIAIIVFQKNLVLGRVKTRIAQQLGNEKALEIYRVLVQKTHEQLAQLTDWDVFLYYSDFLEAVGWKPKEGKISYRLQKGEDLGAKMRVAFDEVFLEGYQKVLIIGTDCPEITAKILNEAAAELEHHDVVFGPAMDGGYYLLGMKKTQDGLFQNIPWSTDSVLEISIQYLKQNQISFQTIRTLTDIDTAEDWEKYKKSTLFYDERNCC</sequence>
<evidence type="ECO:0000313" key="1">
    <source>
        <dbReference type="EMBL" id="RZS98144.1"/>
    </source>
</evidence>
<evidence type="ECO:0008006" key="3">
    <source>
        <dbReference type="Google" id="ProtNLM"/>
    </source>
</evidence>
<dbReference type="Proteomes" id="UP000292209">
    <property type="component" value="Unassembled WGS sequence"/>
</dbReference>
<evidence type="ECO:0000313" key="2">
    <source>
        <dbReference type="Proteomes" id="UP000292209"/>
    </source>
</evidence>
<accession>A0A4Q7PCT2</accession>
<dbReference type="InterPro" id="IPR029044">
    <property type="entry name" value="Nucleotide-diphossugar_trans"/>
</dbReference>
<comment type="caution">
    <text evidence="1">The sequence shown here is derived from an EMBL/GenBank/DDBJ whole genome shotgun (WGS) entry which is preliminary data.</text>
</comment>
<dbReference type="AlphaFoldDB" id="A0A4Q7PCT2"/>
<proteinExistence type="predicted"/>
<dbReference type="RefSeq" id="WP_130276905.1">
    <property type="nucleotide sequence ID" value="NZ_SGXG01000001.1"/>
</dbReference>
<dbReference type="InterPro" id="IPR018641">
    <property type="entry name" value="Trfase_1_rSAM/seldom-assoc"/>
</dbReference>
<dbReference type="Gene3D" id="3.90.550.10">
    <property type="entry name" value="Spore Coat Polysaccharide Biosynthesis Protein SpsA, Chain A"/>
    <property type="match status" value="1"/>
</dbReference>
<dbReference type="NCBIfam" id="TIGR04282">
    <property type="entry name" value="glyco_like_cofC"/>
    <property type="match status" value="1"/>
</dbReference>
<dbReference type="Pfam" id="PF09837">
    <property type="entry name" value="DUF2064"/>
    <property type="match status" value="1"/>
</dbReference>
<organism evidence="1 2">
    <name type="scientific">Cecembia calidifontis</name>
    <dbReference type="NCBI Taxonomy" id="1187080"/>
    <lineage>
        <taxon>Bacteria</taxon>
        <taxon>Pseudomonadati</taxon>
        <taxon>Bacteroidota</taxon>
        <taxon>Cytophagia</taxon>
        <taxon>Cytophagales</taxon>
        <taxon>Cyclobacteriaceae</taxon>
        <taxon>Cecembia</taxon>
    </lineage>
</organism>
<dbReference type="OrthoDB" id="9798250at2"/>
<dbReference type="PANTHER" id="PTHR36529:SF1">
    <property type="entry name" value="GLYCOSYLTRANSFERASE"/>
    <property type="match status" value="1"/>
</dbReference>
<gene>
    <name evidence="1" type="ORF">BC751_3780</name>
</gene>
<reference evidence="1 2" key="1">
    <citation type="submission" date="2019-02" db="EMBL/GenBank/DDBJ databases">
        <title>Genomic Encyclopedia of Archaeal and Bacterial Type Strains, Phase II (KMG-II): from individual species to whole genera.</title>
        <authorList>
            <person name="Goeker M."/>
        </authorList>
    </citation>
    <scope>NUCLEOTIDE SEQUENCE [LARGE SCALE GENOMIC DNA]</scope>
    <source>
        <strain evidence="1 2">DSM 21411</strain>
    </source>
</reference>
<dbReference type="EMBL" id="SGXG01000001">
    <property type="protein sequence ID" value="RZS98144.1"/>
    <property type="molecule type" value="Genomic_DNA"/>
</dbReference>
<name>A0A4Q7PCT2_9BACT</name>
<dbReference type="SUPFAM" id="SSF53448">
    <property type="entry name" value="Nucleotide-diphospho-sugar transferases"/>
    <property type="match status" value="1"/>
</dbReference>
<protein>
    <recommendedName>
        <fullName evidence="3">Glycosyltransferase A (GT-A) superfamily protein (DUF2064 family)</fullName>
    </recommendedName>
</protein>
<dbReference type="PANTHER" id="PTHR36529">
    <property type="entry name" value="SLL1095 PROTEIN"/>
    <property type="match status" value="1"/>
</dbReference>
<keyword evidence="2" id="KW-1185">Reference proteome</keyword>